<dbReference type="AlphaFoldDB" id="A0A5E6UD38"/>
<evidence type="ECO:0000313" key="1">
    <source>
        <dbReference type="EMBL" id="VVN03600.1"/>
    </source>
</evidence>
<proteinExistence type="predicted"/>
<dbReference type="EMBL" id="CABVGZ010000037">
    <property type="protein sequence ID" value="VVN03600.1"/>
    <property type="molecule type" value="Genomic_DNA"/>
</dbReference>
<name>A0A5E6UD38_PSEFL</name>
<protein>
    <recommendedName>
        <fullName evidence="3">Toxin HigB-2</fullName>
    </recommendedName>
</protein>
<accession>A0A5E6UD38</accession>
<evidence type="ECO:0000313" key="2">
    <source>
        <dbReference type="Proteomes" id="UP000326241"/>
    </source>
</evidence>
<dbReference type="Proteomes" id="UP000326241">
    <property type="component" value="Unassembled WGS sequence"/>
</dbReference>
<organism evidence="1 2">
    <name type="scientific">Pseudomonas fluorescens</name>
    <dbReference type="NCBI Taxonomy" id="294"/>
    <lineage>
        <taxon>Bacteria</taxon>
        <taxon>Pseudomonadati</taxon>
        <taxon>Pseudomonadota</taxon>
        <taxon>Gammaproteobacteria</taxon>
        <taxon>Pseudomonadales</taxon>
        <taxon>Pseudomonadaceae</taxon>
        <taxon>Pseudomonas</taxon>
    </lineage>
</organism>
<gene>
    <name evidence="1" type="ORF">PS624_03458</name>
</gene>
<sequence length="142" mass="16778">MASRYSKFLSISRYTFRRIFLENVYRLFIRHGRILRFMYTIIETDIFKRYAEAIWDEDERDEFINWLAANPLDGDVVPGSGGMRKVRWTRSGMGKRGGTRVIYYNTLSEGSIWLLIAYTKAKFDDLPLAFLKQLKEEISDGR</sequence>
<evidence type="ECO:0008006" key="3">
    <source>
        <dbReference type="Google" id="ProtNLM"/>
    </source>
</evidence>
<reference evidence="1 2" key="1">
    <citation type="submission" date="2019-09" db="EMBL/GenBank/DDBJ databases">
        <authorList>
            <person name="Chandra G."/>
            <person name="Truman W A."/>
        </authorList>
    </citation>
    <scope>NUCLEOTIDE SEQUENCE [LARGE SCALE GENOMIC DNA]</scope>
    <source>
        <strain evidence="1">PS624</strain>
    </source>
</reference>